<protein>
    <recommendedName>
        <fullName evidence="1">HTH cro/C1-type domain-containing protein</fullName>
    </recommendedName>
</protein>
<dbReference type="Gene3D" id="1.10.260.40">
    <property type="entry name" value="lambda repressor-like DNA-binding domains"/>
    <property type="match status" value="1"/>
</dbReference>
<dbReference type="Pfam" id="PF13560">
    <property type="entry name" value="HTH_31"/>
    <property type="match status" value="1"/>
</dbReference>
<dbReference type="OrthoDB" id="68108at2"/>
<name>A0A2Z3JK02_9DEIO</name>
<evidence type="ECO:0000259" key="1">
    <source>
        <dbReference type="PROSITE" id="PS50943"/>
    </source>
</evidence>
<dbReference type="SMART" id="SM00530">
    <property type="entry name" value="HTH_XRE"/>
    <property type="match status" value="1"/>
</dbReference>
<dbReference type="EMBL" id="CP029494">
    <property type="protein sequence ID" value="AWN22258.1"/>
    <property type="molecule type" value="Genomic_DNA"/>
</dbReference>
<dbReference type="AlphaFoldDB" id="A0A2Z3JK02"/>
<proteinExistence type="predicted"/>
<dbReference type="SUPFAM" id="SSF47413">
    <property type="entry name" value="lambda repressor-like DNA-binding domains"/>
    <property type="match status" value="1"/>
</dbReference>
<gene>
    <name evidence="2" type="ORF">DKM44_02575</name>
</gene>
<sequence>MIPPSLFHISIKSWSRRVFCLCFARAHPEHAVYSVFGVIQLILFVLSWQVNLSGSGRGLTMGRMSAEPLSPAEAGALLRRRREARGLSQEQVAAALGLRSANYLSYLETGKVNLARSKYLGPLAELLSLSAEDVQAVAPALRLSLSPAPDMPRALREAVEEYGDKFPELRDPGWQETLAGARFRGGGPETPEDWLDYYRFIRRYTKPRRDG</sequence>
<dbReference type="Proteomes" id="UP000245368">
    <property type="component" value="Chromosome"/>
</dbReference>
<keyword evidence="3" id="KW-1185">Reference proteome</keyword>
<reference evidence="2 3" key="1">
    <citation type="submission" date="2018-05" db="EMBL/GenBank/DDBJ databases">
        <title>Complete Genome Sequence of Deinococcus sp. strain 17bor-2.</title>
        <authorList>
            <person name="Srinivasan S."/>
        </authorList>
    </citation>
    <scope>NUCLEOTIDE SEQUENCE [LARGE SCALE GENOMIC DNA]</scope>
    <source>
        <strain evidence="2 3">17bor-2</strain>
    </source>
</reference>
<feature type="domain" description="HTH cro/C1-type" evidence="1">
    <location>
        <begin position="78"/>
        <end position="134"/>
    </location>
</feature>
<dbReference type="PROSITE" id="PS50943">
    <property type="entry name" value="HTH_CROC1"/>
    <property type="match status" value="1"/>
</dbReference>
<dbReference type="CDD" id="cd00093">
    <property type="entry name" value="HTH_XRE"/>
    <property type="match status" value="1"/>
</dbReference>
<accession>A0A2Z3JK02</accession>
<dbReference type="InterPro" id="IPR001387">
    <property type="entry name" value="Cro/C1-type_HTH"/>
</dbReference>
<dbReference type="GO" id="GO:0003677">
    <property type="term" value="F:DNA binding"/>
    <property type="evidence" value="ECO:0007669"/>
    <property type="project" value="InterPro"/>
</dbReference>
<dbReference type="InterPro" id="IPR010982">
    <property type="entry name" value="Lambda_DNA-bd_dom_sf"/>
</dbReference>
<evidence type="ECO:0000313" key="3">
    <source>
        <dbReference type="Proteomes" id="UP000245368"/>
    </source>
</evidence>
<evidence type="ECO:0000313" key="2">
    <source>
        <dbReference type="EMBL" id="AWN22258.1"/>
    </source>
</evidence>
<dbReference type="KEGG" id="dez:DKM44_02575"/>
<organism evidence="2 3">
    <name type="scientific">Deinococcus irradiatisoli</name>
    <dbReference type="NCBI Taxonomy" id="2202254"/>
    <lineage>
        <taxon>Bacteria</taxon>
        <taxon>Thermotogati</taxon>
        <taxon>Deinococcota</taxon>
        <taxon>Deinococci</taxon>
        <taxon>Deinococcales</taxon>
        <taxon>Deinococcaceae</taxon>
        <taxon>Deinococcus</taxon>
    </lineage>
</organism>